<dbReference type="PANTHER" id="PTHR31223">
    <property type="entry name" value="LOG FAMILY PROTEIN YJL055W"/>
    <property type="match status" value="1"/>
</dbReference>
<comment type="catalytic activity">
    <reaction evidence="1">
        <text>AMP + H2O = D-ribose 5-phosphate + adenine</text>
        <dbReference type="Rhea" id="RHEA:20129"/>
        <dbReference type="ChEBI" id="CHEBI:15377"/>
        <dbReference type="ChEBI" id="CHEBI:16708"/>
        <dbReference type="ChEBI" id="CHEBI:78346"/>
        <dbReference type="ChEBI" id="CHEBI:456215"/>
        <dbReference type="EC" id="3.2.2.4"/>
    </reaction>
</comment>
<evidence type="ECO:0000256" key="2">
    <source>
        <dbReference type="ARBA" id="ARBA00006763"/>
    </source>
</evidence>
<reference evidence="4 5" key="1">
    <citation type="submission" date="2017-12" db="EMBL/GenBank/DDBJ databases">
        <title>Legionella sainthelensi LA01-117, whole genome sequence of a clinical isolate from New Zealand.</title>
        <authorList>
            <person name="Cree S.L."/>
            <person name="Slow S."/>
            <person name="Kennedy M.A."/>
            <person name="Murdoch D.R."/>
            <person name="Biggs P.J."/>
            <person name="Anderson T."/>
        </authorList>
    </citation>
    <scope>NUCLEOTIDE SEQUENCE [LARGE SCALE GENOMIC DNA]</scope>
    <source>
        <strain evidence="4 5">LA01-117</strain>
    </source>
</reference>
<dbReference type="InterPro" id="IPR005269">
    <property type="entry name" value="LOG"/>
</dbReference>
<evidence type="ECO:0000256" key="3">
    <source>
        <dbReference type="RuleBase" id="RU363015"/>
    </source>
</evidence>
<keyword evidence="5" id="KW-1185">Reference proteome</keyword>
<dbReference type="RefSeq" id="WP_101900963.1">
    <property type="nucleotide sequence ID" value="NZ_CP025491.2"/>
</dbReference>
<dbReference type="InterPro" id="IPR031100">
    <property type="entry name" value="LOG_fam"/>
</dbReference>
<dbReference type="GO" id="GO:0009691">
    <property type="term" value="P:cytokinin biosynthetic process"/>
    <property type="evidence" value="ECO:0007669"/>
    <property type="project" value="UniProtKB-UniRule"/>
</dbReference>
<organism evidence="4 5">
    <name type="scientific">Legionella sainthelensi</name>
    <dbReference type="NCBI Taxonomy" id="28087"/>
    <lineage>
        <taxon>Bacteria</taxon>
        <taxon>Pseudomonadati</taxon>
        <taxon>Pseudomonadota</taxon>
        <taxon>Gammaproteobacteria</taxon>
        <taxon>Legionellales</taxon>
        <taxon>Legionellaceae</taxon>
        <taxon>Legionella</taxon>
    </lineage>
</organism>
<dbReference type="EC" id="3.2.2.n1" evidence="3"/>
<proteinExistence type="inferred from homology"/>
<dbReference type="AlphaFoldDB" id="A0A2H5FPK5"/>
<dbReference type="KEGG" id="lsh:CAB17_16325"/>
<dbReference type="PANTHER" id="PTHR31223:SF70">
    <property type="entry name" value="LOG FAMILY PROTEIN YJL055W"/>
    <property type="match status" value="1"/>
</dbReference>
<dbReference type="GO" id="GO:0008714">
    <property type="term" value="F:AMP nucleosidase activity"/>
    <property type="evidence" value="ECO:0007669"/>
    <property type="project" value="UniProtKB-EC"/>
</dbReference>
<evidence type="ECO:0000313" key="4">
    <source>
        <dbReference type="EMBL" id="AUH73442.1"/>
    </source>
</evidence>
<keyword evidence="3" id="KW-0203">Cytokinin biosynthesis</keyword>
<name>A0A2H5FPK5_9GAMM</name>
<dbReference type="Pfam" id="PF03641">
    <property type="entry name" value="Lysine_decarbox"/>
    <property type="match status" value="1"/>
</dbReference>
<keyword evidence="3" id="KW-0378">Hydrolase</keyword>
<comment type="similarity">
    <text evidence="2 3">Belongs to the LOG family.</text>
</comment>
<dbReference type="NCBIfam" id="TIGR00730">
    <property type="entry name" value="Rossman fold protein, TIGR00730 family"/>
    <property type="match status" value="1"/>
</dbReference>
<dbReference type="GO" id="GO:0005829">
    <property type="term" value="C:cytosol"/>
    <property type="evidence" value="ECO:0007669"/>
    <property type="project" value="TreeGrafter"/>
</dbReference>
<gene>
    <name evidence="4" type="ORF">CAB17_16325</name>
</gene>
<sequence length="218" mass="24059">MNNTEVIVSPTIGVYLGSNMGNNPSFKDAVASLGAGIAKQGYTVVYGGGGTGLMGLLAKTVKSHGGAVIGVTTEYLAKIETPSDFLDELHIVSSMYERKRLIHEKSSQLIVMPGGIGTFDELFETWCAIKIGVIKKPFGLINIEGYFNSMLQFVDSCTHYDLLNEQDIKIPTVYNEVSSYLNYLREEQRGNFFEVYSNLNPSNIKNKDKHRIETTELG</sequence>
<accession>A0A2H5FPK5</accession>
<evidence type="ECO:0000256" key="1">
    <source>
        <dbReference type="ARBA" id="ARBA00000274"/>
    </source>
</evidence>
<evidence type="ECO:0000313" key="5">
    <source>
        <dbReference type="Proteomes" id="UP000234343"/>
    </source>
</evidence>
<dbReference type="EMBL" id="CP025491">
    <property type="protein sequence ID" value="AUH73442.1"/>
    <property type="molecule type" value="Genomic_DNA"/>
</dbReference>
<dbReference type="SUPFAM" id="SSF102405">
    <property type="entry name" value="MCP/YpsA-like"/>
    <property type="match status" value="1"/>
</dbReference>
<dbReference type="Gene3D" id="3.40.50.450">
    <property type="match status" value="1"/>
</dbReference>
<protein>
    <recommendedName>
        <fullName evidence="3">Cytokinin riboside 5'-monophosphate phosphoribohydrolase</fullName>
        <ecNumber evidence="3">3.2.2.n1</ecNumber>
    </recommendedName>
</protein>
<dbReference type="Proteomes" id="UP000234343">
    <property type="component" value="Chromosome"/>
</dbReference>